<evidence type="ECO:0000313" key="7">
    <source>
        <dbReference type="Proteomes" id="UP000813462"/>
    </source>
</evidence>
<evidence type="ECO:0000256" key="1">
    <source>
        <dbReference type="ARBA" id="ARBA00022617"/>
    </source>
</evidence>
<dbReference type="Gene3D" id="1.10.630.10">
    <property type="entry name" value="Cytochrome P450"/>
    <property type="match status" value="1"/>
</dbReference>
<keyword evidence="5" id="KW-0503">Monooxygenase</keyword>
<keyword evidence="3" id="KW-0560">Oxidoreductase</keyword>
<proteinExistence type="predicted"/>
<dbReference type="InterPro" id="IPR050651">
    <property type="entry name" value="Plant_Cytochrome_P450_Monoox"/>
</dbReference>
<evidence type="ECO:0000256" key="4">
    <source>
        <dbReference type="ARBA" id="ARBA00023004"/>
    </source>
</evidence>
<gene>
    <name evidence="6" type="ORF">FEM48_Zijuj08G0125200</name>
</gene>
<protein>
    <submittedName>
        <fullName evidence="6">Uncharacterized protein</fullName>
    </submittedName>
</protein>
<dbReference type="EMBL" id="JAEACU010000008">
    <property type="protein sequence ID" value="KAH7520260.1"/>
    <property type="molecule type" value="Genomic_DNA"/>
</dbReference>
<keyword evidence="4" id="KW-0408">Iron</keyword>
<evidence type="ECO:0000313" key="6">
    <source>
        <dbReference type="EMBL" id="KAH7520260.1"/>
    </source>
</evidence>
<dbReference type="GO" id="GO:0005506">
    <property type="term" value="F:iron ion binding"/>
    <property type="evidence" value="ECO:0007669"/>
    <property type="project" value="InterPro"/>
</dbReference>
<accession>A0A978UZ44</accession>
<comment type="caution">
    <text evidence="6">The sequence shown here is derived from an EMBL/GenBank/DDBJ whole genome shotgun (WGS) entry which is preliminary data.</text>
</comment>
<dbReference type="SUPFAM" id="SSF48264">
    <property type="entry name" value="Cytochrome P450"/>
    <property type="match status" value="1"/>
</dbReference>
<dbReference type="PANTHER" id="PTHR47947:SF24">
    <property type="entry name" value="ISOFLAVONE 2'-HYDROXYLASE-LIKE"/>
    <property type="match status" value="1"/>
</dbReference>
<dbReference type="InterPro" id="IPR036396">
    <property type="entry name" value="Cyt_P450_sf"/>
</dbReference>
<sequence length="123" mass="14265">MRMVAGKRYYGDKVMNEEEACQFRDIIKEMVSYAVSNIPGDFLPLFNWIGCNGSYESRIRNLGNRMDQFMQGLVDEHRKRKESENTTIDHLLSLQKSQPDYCYTDQIIKGLVLVSTLFKSVSL</sequence>
<dbReference type="GO" id="GO:0020037">
    <property type="term" value="F:heme binding"/>
    <property type="evidence" value="ECO:0007669"/>
    <property type="project" value="InterPro"/>
</dbReference>
<evidence type="ECO:0000256" key="3">
    <source>
        <dbReference type="ARBA" id="ARBA00023002"/>
    </source>
</evidence>
<dbReference type="GO" id="GO:0004497">
    <property type="term" value="F:monooxygenase activity"/>
    <property type="evidence" value="ECO:0007669"/>
    <property type="project" value="UniProtKB-KW"/>
</dbReference>
<dbReference type="GO" id="GO:0016705">
    <property type="term" value="F:oxidoreductase activity, acting on paired donors, with incorporation or reduction of molecular oxygen"/>
    <property type="evidence" value="ECO:0007669"/>
    <property type="project" value="InterPro"/>
</dbReference>
<evidence type="ECO:0000256" key="2">
    <source>
        <dbReference type="ARBA" id="ARBA00022723"/>
    </source>
</evidence>
<dbReference type="AlphaFoldDB" id="A0A978UZ44"/>
<keyword evidence="1" id="KW-0349">Heme</keyword>
<evidence type="ECO:0000256" key="5">
    <source>
        <dbReference type="ARBA" id="ARBA00023033"/>
    </source>
</evidence>
<dbReference type="PANTHER" id="PTHR47947">
    <property type="entry name" value="CYTOCHROME P450 82C3-RELATED"/>
    <property type="match status" value="1"/>
</dbReference>
<keyword evidence="2" id="KW-0479">Metal-binding</keyword>
<reference evidence="6" key="1">
    <citation type="journal article" date="2021" name="Front. Plant Sci.">
        <title>Chromosome-Scale Genome Assembly for Chinese Sour Jujube and Insights Into Its Genome Evolution and Domestication Signature.</title>
        <authorList>
            <person name="Shen L.-Y."/>
            <person name="Luo H."/>
            <person name="Wang X.-L."/>
            <person name="Wang X.-M."/>
            <person name="Qiu X.-J."/>
            <person name="Liu H."/>
            <person name="Zhou S.-S."/>
            <person name="Jia K.-H."/>
            <person name="Nie S."/>
            <person name="Bao Y.-T."/>
            <person name="Zhang R.-G."/>
            <person name="Yun Q.-Z."/>
            <person name="Chai Y.-H."/>
            <person name="Lu J.-Y."/>
            <person name="Li Y."/>
            <person name="Zhao S.-W."/>
            <person name="Mao J.-F."/>
            <person name="Jia S.-G."/>
            <person name="Mao Y.-M."/>
        </authorList>
    </citation>
    <scope>NUCLEOTIDE SEQUENCE</scope>
    <source>
        <strain evidence="6">AT0</strain>
        <tissue evidence="6">Leaf</tissue>
    </source>
</reference>
<dbReference type="Proteomes" id="UP000813462">
    <property type="component" value="Unassembled WGS sequence"/>
</dbReference>
<name>A0A978UZ44_ZIZJJ</name>
<organism evidence="6 7">
    <name type="scientific">Ziziphus jujuba var. spinosa</name>
    <dbReference type="NCBI Taxonomy" id="714518"/>
    <lineage>
        <taxon>Eukaryota</taxon>
        <taxon>Viridiplantae</taxon>
        <taxon>Streptophyta</taxon>
        <taxon>Embryophyta</taxon>
        <taxon>Tracheophyta</taxon>
        <taxon>Spermatophyta</taxon>
        <taxon>Magnoliopsida</taxon>
        <taxon>eudicotyledons</taxon>
        <taxon>Gunneridae</taxon>
        <taxon>Pentapetalae</taxon>
        <taxon>rosids</taxon>
        <taxon>fabids</taxon>
        <taxon>Rosales</taxon>
        <taxon>Rhamnaceae</taxon>
        <taxon>Paliureae</taxon>
        <taxon>Ziziphus</taxon>
    </lineage>
</organism>